<dbReference type="InterPro" id="IPR000683">
    <property type="entry name" value="Gfo/Idh/MocA-like_OxRdtase_N"/>
</dbReference>
<organism evidence="3 4">
    <name type="scientific">Rubripirellula amarantea</name>
    <dbReference type="NCBI Taxonomy" id="2527999"/>
    <lineage>
        <taxon>Bacteria</taxon>
        <taxon>Pseudomonadati</taxon>
        <taxon>Planctomycetota</taxon>
        <taxon>Planctomycetia</taxon>
        <taxon>Pirellulales</taxon>
        <taxon>Pirellulaceae</taxon>
        <taxon>Rubripirellula</taxon>
    </lineage>
</organism>
<dbReference type="Gene3D" id="3.40.50.720">
    <property type="entry name" value="NAD(P)-binding Rossmann-like Domain"/>
    <property type="match status" value="1"/>
</dbReference>
<sequence>MSKSTCRWGILSTAGIARKIWNAIEVSENGCVVAVASRNEAKAQRFIDECSAQTAPEQSVQAVGDYESLIADPDIDAIYVPLPTGLRKSYVVAAAKAGKHVLCEKPVAIHSSDLEEMVGACEAAGVQFIDGVMFDHSQRWEALKSTLLNESPIGKVRRIQTHFSFAGDATFKSSNIRTDATLEPHGCLGDLGWYCIRFTLGIMGGHMPQSIRASTVTPIKGEGSASDVPGEFAADMTFEGGVTASFYCSFLCENQQTAWISGEQGYVSLDDFVLPLLGDHTHYDVHHHQLLIDGCRWHFHRNSETVKFDEPACDRAGAQEIAMVTRLAEAAITGEVDARYHDLARRTQLVLDACRRSDAAGGQVITI</sequence>
<dbReference type="GO" id="GO:0000166">
    <property type="term" value="F:nucleotide binding"/>
    <property type="evidence" value="ECO:0007669"/>
    <property type="project" value="InterPro"/>
</dbReference>
<dbReference type="SUPFAM" id="SSF55347">
    <property type="entry name" value="Glyceraldehyde-3-phosphate dehydrogenase-like, C-terminal domain"/>
    <property type="match status" value="1"/>
</dbReference>
<dbReference type="Pfam" id="PF22725">
    <property type="entry name" value="GFO_IDH_MocA_C3"/>
    <property type="match status" value="1"/>
</dbReference>
<dbReference type="EMBL" id="SJPI01000001">
    <property type="protein sequence ID" value="TWT54502.1"/>
    <property type="molecule type" value="Genomic_DNA"/>
</dbReference>
<dbReference type="OrthoDB" id="9783105at2"/>
<evidence type="ECO:0000313" key="3">
    <source>
        <dbReference type="EMBL" id="TWT54502.1"/>
    </source>
</evidence>
<name>A0A5C5WXA6_9BACT</name>
<proteinExistence type="predicted"/>
<keyword evidence="3" id="KW-0560">Oxidoreductase</keyword>
<dbReference type="InterPro" id="IPR055170">
    <property type="entry name" value="GFO_IDH_MocA-like_dom"/>
</dbReference>
<evidence type="ECO:0000259" key="2">
    <source>
        <dbReference type="Pfam" id="PF22725"/>
    </source>
</evidence>
<dbReference type="Gene3D" id="3.30.360.10">
    <property type="entry name" value="Dihydrodipicolinate Reductase, domain 2"/>
    <property type="match status" value="1"/>
</dbReference>
<keyword evidence="4" id="KW-1185">Reference proteome</keyword>
<dbReference type="Pfam" id="PF01408">
    <property type="entry name" value="GFO_IDH_MocA"/>
    <property type="match status" value="1"/>
</dbReference>
<evidence type="ECO:0000259" key="1">
    <source>
        <dbReference type="Pfam" id="PF01408"/>
    </source>
</evidence>
<dbReference type="AlphaFoldDB" id="A0A5C5WXA6"/>
<dbReference type="InterPro" id="IPR036291">
    <property type="entry name" value="NAD(P)-bd_dom_sf"/>
</dbReference>
<dbReference type="GO" id="GO:0047061">
    <property type="term" value="F:glucose-fructose oxidoreductase activity"/>
    <property type="evidence" value="ECO:0007669"/>
    <property type="project" value="UniProtKB-EC"/>
</dbReference>
<dbReference type="SUPFAM" id="SSF51735">
    <property type="entry name" value="NAD(P)-binding Rossmann-fold domains"/>
    <property type="match status" value="1"/>
</dbReference>
<feature type="domain" description="Gfo/Idh/MocA-like oxidoreductase N-terminal" evidence="1">
    <location>
        <begin position="7"/>
        <end position="128"/>
    </location>
</feature>
<gene>
    <name evidence="3" type="primary">gfo_3</name>
    <name evidence="3" type="ORF">Pla22_21490</name>
</gene>
<comment type="caution">
    <text evidence="3">The sequence shown here is derived from an EMBL/GenBank/DDBJ whole genome shotgun (WGS) entry which is preliminary data.</text>
</comment>
<dbReference type="PANTHER" id="PTHR46368">
    <property type="match status" value="1"/>
</dbReference>
<dbReference type="PANTHER" id="PTHR46368:SF4">
    <property type="entry name" value="OS10G0403700 PROTEIN"/>
    <property type="match status" value="1"/>
</dbReference>
<protein>
    <submittedName>
        <fullName evidence="3">Glucose--fructose oxidoreductase</fullName>
        <ecNumber evidence="3">1.1.99.28</ecNumber>
    </submittedName>
</protein>
<dbReference type="Proteomes" id="UP000316598">
    <property type="component" value="Unassembled WGS sequence"/>
</dbReference>
<dbReference type="RefSeq" id="WP_146514537.1">
    <property type="nucleotide sequence ID" value="NZ_SJPI01000001.1"/>
</dbReference>
<dbReference type="EC" id="1.1.99.28" evidence="3"/>
<feature type="domain" description="GFO/IDH/MocA-like oxidoreductase" evidence="2">
    <location>
        <begin position="147"/>
        <end position="267"/>
    </location>
</feature>
<accession>A0A5C5WXA6</accession>
<evidence type="ECO:0000313" key="4">
    <source>
        <dbReference type="Proteomes" id="UP000316598"/>
    </source>
</evidence>
<reference evidence="3 4" key="1">
    <citation type="submission" date="2019-02" db="EMBL/GenBank/DDBJ databases">
        <title>Deep-cultivation of Planctomycetes and their phenomic and genomic characterization uncovers novel biology.</title>
        <authorList>
            <person name="Wiegand S."/>
            <person name="Jogler M."/>
            <person name="Boedeker C."/>
            <person name="Pinto D."/>
            <person name="Vollmers J."/>
            <person name="Rivas-Marin E."/>
            <person name="Kohn T."/>
            <person name="Peeters S.H."/>
            <person name="Heuer A."/>
            <person name="Rast P."/>
            <person name="Oberbeckmann S."/>
            <person name="Bunk B."/>
            <person name="Jeske O."/>
            <person name="Meyerdierks A."/>
            <person name="Storesund J.E."/>
            <person name="Kallscheuer N."/>
            <person name="Luecker S."/>
            <person name="Lage O.M."/>
            <person name="Pohl T."/>
            <person name="Merkel B.J."/>
            <person name="Hornburger P."/>
            <person name="Mueller R.-W."/>
            <person name="Bruemmer F."/>
            <person name="Labrenz M."/>
            <person name="Spormann A.M."/>
            <person name="Op Den Camp H."/>
            <person name="Overmann J."/>
            <person name="Amann R."/>
            <person name="Jetten M.S.M."/>
            <person name="Mascher T."/>
            <person name="Medema M.H."/>
            <person name="Devos D.P."/>
            <person name="Kaster A.-K."/>
            <person name="Ovreas L."/>
            <person name="Rohde M."/>
            <person name="Galperin M.Y."/>
            <person name="Jogler C."/>
        </authorList>
    </citation>
    <scope>NUCLEOTIDE SEQUENCE [LARGE SCALE GENOMIC DNA]</scope>
    <source>
        <strain evidence="3 4">Pla22</strain>
    </source>
</reference>